<organism evidence="2 3">
    <name type="scientific">Thermostaphylospora chromogena</name>
    <dbReference type="NCBI Taxonomy" id="35622"/>
    <lineage>
        <taxon>Bacteria</taxon>
        <taxon>Bacillati</taxon>
        <taxon>Actinomycetota</taxon>
        <taxon>Actinomycetes</taxon>
        <taxon>Streptosporangiales</taxon>
        <taxon>Thermomonosporaceae</taxon>
        <taxon>Thermostaphylospora</taxon>
    </lineage>
</organism>
<proteinExistence type="predicted"/>
<dbReference type="Proteomes" id="UP000217103">
    <property type="component" value="Unassembled WGS sequence"/>
</dbReference>
<evidence type="ECO:0000256" key="1">
    <source>
        <dbReference type="SAM" id="MobiDB-lite"/>
    </source>
</evidence>
<feature type="compositionally biased region" description="Pro residues" evidence="1">
    <location>
        <begin position="47"/>
        <end position="59"/>
    </location>
</feature>
<feature type="compositionally biased region" description="Acidic residues" evidence="1">
    <location>
        <begin position="75"/>
        <end position="86"/>
    </location>
</feature>
<keyword evidence="3" id="KW-1185">Reference proteome</keyword>
<protein>
    <submittedName>
        <fullName evidence="2">Uncharacterized protein</fullName>
    </submittedName>
</protein>
<dbReference type="AlphaFoldDB" id="A0A1H1H8U2"/>
<feature type="region of interest" description="Disordered" evidence="1">
    <location>
        <begin position="1"/>
        <end position="94"/>
    </location>
</feature>
<sequence length="94" mass="9710">MDAAERESGRTPGPDTPIDHQEEARVGGESEVVAERSGAVDTRANPPVTPDAPEGPPVPGEDEPRPDRAAGPAETDGEDDGDDAEERPDVGPTS</sequence>
<feature type="compositionally biased region" description="Basic and acidic residues" evidence="1">
    <location>
        <begin position="17"/>
        <end position="28"/>
    </location>
</feature>
<dbReference type="STRING" id="35622.SAMN04489764_4142"/>
<evidence type="ECO:0000313" key="3">
    <source>
        <dbReference type="Proteomes" id="UP000217103"/>
    </source>
</evidence>
<dbReference type="RefSeq" id="WP_131815589.1">
    <property type="nucleotide sequence ID" value="NZ_FNKK01000002.1"/>
</dbReference>
<dbReference type="EMBL" id="FNKK01000002">
    <property type="protein sequence ID" value="SDR21558.1"/>
    <property type="molecule type" value="Genomic_DNA"/>
</dbReference>
<evidence type="ECO:0000313" key="2">
    <source>
        <dbReference type="EMBL" id="SDR21558.1"/>
    </source>
</evidence>
<accession>A0A1H1H8U2</accession>
<name>A0A1H1H8U2_9ACTN</name>
<reference evidence="2 3" key="1">
    <citation type="submission" date="2016-10" db="EMBL/GenBank/DDBJ databases">
        <authorList>
            <person name="de Groot N.N."/>
        </authorList>
    </citation>
    <scope>NUCLEOTIDE SEQUENCE [LARGE SCALE GENOMIC DNA]</scope>
    <source>
        <strain evidence="2 3">DSM 43794</strain>
    </source>
</reference>
<gene>
    <name evidence="2" type="ORF">SAMN04489764_4142</name>
</gene>